<dbReference type="AlphaFoldDB" id="A0A5C3M1M3"/>
<protein>
    <submittedName>
        <fullName evidence="2">Uncharacterized protein</fullName>
    </submittedName>
</protein>
<feature type="region of interest" description="Disordered" evidence="1">
    <location>
        <begin position="299"/>
        <end position="318"/>
    </location>
</feature>
<organism evidence="2 3">
    <name type="scientific">Crucibulum laeve</name>
    <dbReference type="NCBI Taxonomy" id="68775"/>
    <lineage>
        <taxon>Eukaryota</taxon>
        <taxon>Fungi</taxon>
        <taxon>Dikarya</taxon>
        <taxon>Basidiomycota</taxon>
        <taxon>Agaricomycotina</taxon>
        <taxon>Agaricomycetes</taxon>
        <taxon>Agaricomycetidae</taxon>
        <taxon>Agaricales</taxon>
        <taxon>Agaricineae</taxon>
        <taxon>Nidulariaceae</taxon>
        <taxon>Crucibulum</taxon>
    </lineage>
</organism>
<reference evidence="2 3" key="1">
    <citation type="journal article" date="2019" name="Nat. Ecol. Evol.">
        <title>Megaphylogeny resolves global patterns of mushroom evolution.</title>
        <authorList>
            <person name="Varga T."/>
            <person name="Krizsan K."/>
            <person name="Foldi C."/>
            <person name="Dima B."/>
            <person name="Sanchez-Garcia M."/>
            <person name="Sanchez-Ramirez S."/>
            <person name="Szollosi G.J."/>
            <person name="Szarkandi J.G."/>
            <person name="Papp V."/>
            <person name="Albert L."/>
            <person name="Andreopoulos W."/>
            <person name="Angelini C."/>
            <person name="Antonin V."/>
            <person name="Barry K.W."/>
            <person name="Bougher N.L."/>
            <person name="Buchanan P."/>
            <person name="Buyck B."/>
            <person name="Bense V."/>
            <person name="Catcheside P."/>
            <person name="Chovatia M."/>
            <person name="Cooper J."/>
            <person name="Damon W."/>
            <person name="Desjardin D."/>
            <person name="Finy P."/>
            <person name="Geml J."/>
            <person name="Haridas S."/>
            <person name="Hughes K."/>
            <person name="Justo A."/>
            <person name="Karasinski D."/>
            <person name="Kautmanova I."/>
            <person name="Kiss B."/>
            <person name="Kocsube S."/>
            <person name="Kotiranta H."/>
            <person name="LaButti K.M."/>
            <person name="Lechner B.E."/>
            <person name="Liimatainen K."/>
            <person name="Lipzen A."/>
            <person name="Lukacs Z."/>
            <person name="Mihaltcheva S."/>
            <person name="Morgado L.N."/>
            <person name="Niskanen T."/>
            <person name="Noordeloos M.E."/>
            <person name="Ohm R.A."/>
            <person name="Ortiz-Santana B."/>
            <person name="Ovrebo C."/>
            <person name="Racz N."/>
            <person name="Riley R."/>
            <person name="Savchenko A."/>
            <person name="Shiryaev A."/>
            <person name="Soop K."/>
            <person name="Spirin V."/>
            <person name="Szebenyi C."/>
            <person name="Tomsovsky M."/>
            <person name="Tulloss R.E."/>
            <person name="Uehling J."/>
            <person name="Grigoriev I.V."/>
            <person name="Vagvolgyi C."/>
            <person name="Papp T."/>
            <person name="Martin F.M."/>
            <person name="Miettinen O."/>
            <person name="Hibbett D.S."/>
            <person name="Nagy L.G."/>
        </authorList>
    </citation>
    <scope>NUCLEOTIDE SEQUENCE [LARGE SCALE GENOMIC DNA]</scope>
    <source>
        <strain evidence="2 3">CBS 166.37</strain>
    </source>
</reference>
<proteinExistence type="predicted"/>
<evidence type="ECO:0000313" key="2">
    <source>
        <dbReference type="EMBL" id="TFK39110.1"/>
    </source>
</evidence>
<sequence>MPARSTQHQQFNTVTAWPFDLGVDDEVPGSESSKDFGLNEDGETDSDDGDIIGLPHILGVQSTRADYEEFMQQLNAKRGTNISDLRKKILPLIFIDIPNITGKLSAEYDRTTVPEFQKLLKFDPAADKYSKYAPFLYPGGKKNGAKLFMVKEVALALKGKLFGPAALKCDQNYAHPKTNAQLWSLNTVTPGAIAGILTEIFFILSPDNVFAIPGAKSGIDYAKIFSYYKEIMVTKSDTVWCKSLIKFYNGIVFSAHGVGTIGQPSQGSDEDGSSGIDDELMNQLDGLTFDQSEDEHFSIMPSSAESPPAQEHLEISAS</sequence>
<dbReference type="STRING" id="68775.A0A5C3M1M3"/>
<feature type="compositionally biased region" description="Acidic residues" evidence="1">
    <location>
        <begin position="38"/>
        <end position="50"/>
    </location>
</feature>
<dbReference type="InterPro" id="IPR046521">
    <property type="entry name" value="DUF6698"/>
</dbReference>
<gene>
    <name evidence="2" type="ORF">BDQ12DRAFT_665469</name>
</gene>
<evidence type="ECO:0000313" key="3">
    <source>
        <dbReference type="Proteomes" id="UP000308652"/>
    </source>
</evidence>
<accession>A0A5C3M1M3</accession>
<name>A0A5C3M1M3_9AGAR</name>
<dbReference type="Proteomes" id="UP000308652">
    <property type="component" value="Unassembled WGS sequence"/>
</dbReference>
<dbReference type="Pfam" id="PF20414">
    <property type="entry name" value="DUF6698"/>
    <property type="match status" value="1"/>
</dbReference>
<keyword evidence="3" id="KW-1185">Reference proteome</keyword>
<dbReference type="EMBL" id="ML213600">
    <property type="protein sequence ID" value="TFK39110.1"/>
    <property type="molecule type" value="Genomic_DNA"/>
</dbReference>
<feature type="region of interest" description="Disordered" evidence="1">
    <location>
        <begin position="17"/>
        <end position="50"/>
    </location>
</feature>
<evidence type="ECO:0000256" key="1">
    <source>
        <dbReference type="SAM" id="MobiDB-lite"/>
    </source>
</evidence>
<dbReference type="OrthoDB" id="3231188at2759"/>